<evidence type="ECO:0000256" key="8">
    <source>
        <dbReference type="SAM" id="MobiDB-lite"/>
    </source>
</evidence>
<feature type="binding site" evidence="6">
    <location>
        <position position="62"/>
    </location>
    <ligand>
        <name>ATP</name>
        <dbReference type="ChEBI" id="CHEBI:30616"/>
    </ligand>
</feature>
<keyword evidence="6" id="KW-0479">Metal-binding</keyword>
<feature type="domain" description="Polyphosphate kinase middle" evidence="9">
    <location>
        <begin position="139"/>
        <end position="325"/>
    </location>
</feature>
<evidence type="ECO:0000256" key="1">
    <source>
        <dbReference type="ARBA" id="ARBA00022553"/>
    </source>
</evidence>
<dbReference type="GO" id="GO:0016301">
    <property type="term" value="F:kinase activity"/>
    <property type="evidence" value="ECO:0007669"/>
    <property type="project" value="UniProtKB-KW"/>
</dbReference>
<feature type="binding site" evidence="6">
    <location>
        <position position="398"/>
    </location>
    <ligand>
        <name>Mg(2+)</name>
        <dbReference type="ChEBI" id="CHEBI:18420"/>
    </ligand>
</feature>
<dbReference type="Gene3D" id="3.30.1840.10">
    <property type="entry name" value="Polyphosphate kinase middle domain"/>
    <property type="match status" value="1"/>
</dbReference>
<dbReference type="Pfam" id="PF13090">
    <property type="entry name" value="PP_kinase_C"/>
    <property type="match status" value="1"/>
</dbReference>
<comment type="function">
    <text evidence="6 7">Catalyzes the reversible transfer of the terminal phosphate of ATP to form a long-chain polyphosphate (polyP).</text>
</comment>
<keyword evidence="2 6" id="KW-0808">Transferase</keyword>
<evidence type="ECO:0000256" key="7">
    <source>
        <dbReference type="RuleBase" id="RU003800"/>
    </source>
</evidence>
<feature type="active site" description="Phosphohistidine intermediate" evidence="6">
    <location>
        <position position="458"/>
    </location>
</feature>
<dbReference type="NCBIfam" id="NF003918">
    <property type="entry name" value="PRK05443.1-2"/>
    <property type="match status" value="1"/>
</dbReference>
<protein>
    <recommendedName>
        <fullName evidence="6 7">Polyphosphate kinase</fullName>
        <ecNumber evidence="6 7">2.7.4.1</ecNumber>
    </recommendedName>
    <alternativeName>
        <fullName evidence="6">ATP-polyphosphate phosphotransferase</fullName>
    </alternativeName>
    <alternativeName>
        <fullName evidence="6">Polyphosphoric acid kinase</fullName>
    </alternativeName>
</protein>
<reference evidence="14" key="1">
    <citation type="journal article" date="2022" name="Int. J. Syst. Evol. Microbiol.">
        <title>Anaeromyxobacter oryzae sp. nov., Anaeromyxobacter diazotrophicus sp. nov. and Anaeromyxobacter paludicola sp. nov., isolated from paddy soils.</title>
        <authorList>
            <person name="Itoh H."/>
            <person name="Xu Z."/>
            <person name="Mise K."/>
            <person name="Masuda Y."/>
            <person name="Ushijima N."/>
            <person name="Hayakawa C."/>
            <person name="Shiratori Y."/>
            <person name="Senoo K."/>
        </authorList>
    </citation>
    <scope>NUCLEOTIDE SEQUENCE [LARGE SCALE GENOMIC DNA]</scope>
    <source>
        <strain evidence="14">Red630</strain>
    </source>
</reference>
<dbReference type="InterPro" id="IPR025200">
    <property type="entry name" value="PPK_C_dom2"/>
</dbReference>
<dbReference type="SUPFAM" id="SSF143724">
    <property type="entry name" value="PHP14-like"/>
    <property type="match status" value="1"/>
</dbReference>
<gene>
    <name evidence="6 13" type="primary">ppk</name>
    <name evidence="13" type="ORF">AMPC_31020</name>
</gene>
<dbReference type="RefSeq" id="WP_248342386.1">
    <property type="nucleotide sequence ID" value="NZ_AP025592.1"/>
</dbReference>
<comment type="similarity">
    <text evidence="6 7">Belongs to the polyphosphate kinase 1 (PPK1) family.</text>
</comment>
<dbReference type="InterPro" id="IPR041108">
    <property type="entry name" value="PP_kinase_C_1"/>
</dbReference>
<dbReference type="Pfam" id="PF02503">
    <property type="entry name" value="PP_kinase"/>
    <property type="match status" value="1"/>
</dbReference>
<feature type="binding site" evidence="6">
    <location>
        <position position="428"/>
    </location>
    <ligand>
        <name>Mg(2+)</name>
        <dbReference type="ChEBI" id="CHEBI:18420"/>
    </ligand>
</feature>
<evidence type="ECO:0000256" key="5">
    <source>
        <dbReference type="ARBA" id="ARBA00022840"/>
    </source>
</evidence>
<dbReference type="InterPro" id="IPR024953">
    <property type="entry name" value="PP_kinase_middle"/>
</dbReference>
<dbReference type="InterPro" id="IPR025198">
    <property type="entry name" value="PPK_N_dom"/>
</dbReference>
<dbReference type="Gene3D" id="3.30.870.10">
    <property type="entry name" value="Endonuclease Chain A"/>
    <property type="match status" value="2"/>
</dbReference>
<dbReference type="EC" id="2.7.4.1" evidence="6 7"/>
<evidence type="ECO:0000259" key="10">
    <source>
        <dbReference type="Pfam" id="PF13089"/>
    </source>
</evidence>
<dbReference type="HAMAP" id="MF_00347">
    <property type="entry name" value="Polyphosphate_kinase"/>
    <property type="match status" value="1"/>
</dbReference>
<feature type="region of interest" description="Disordered" evidence="8">
    <location>
        <begin position="711"/>
        <end position="736"/>
    </location>
</feature>
<dbReference type="PANTHER" id="PTHR30218:SF0">
    <property type="entry name" value="POLYPHOSPHATE KINASE"/>
    <property type="match status" value="1"/>
</dbReference>
<organism evidence="13 14">
    <name type="scientific">Anaeromyxobacter paludicola</name>
    <dbReference type="NCBI Taxonomy" id="2918171"/>
    <lineage>
        <taxon>Bacteria</taxon>
        <taxon>Pseudomonadati</taxon>
        <taxon>Myxococcota</taxon>
        <taxon>Myxococcia</taxon>
        <taxon>Myxococcales</taxon>
        <taxon>Cystobacterineae</taxon>
        <taxon>Anaeromyxobacteraceae</taxon>
        <taxon>Anaeromyxobacter</taxon>
    </lineage>
</organism>
<keyword evidence="3 6" id="KW-0547">Nucleotide-binding</keyword>
<evidence type="ECO:0000259" key="12">
    <source>
        <dbReference type="Pfam" id="PF17941"/>
    </source>
</evidence>
<accession>A0ABN6NCX6</accession>
<dbReference type="NCBIfam" id="TIGR03705">
    <property type="entry name" value="poly_P_kin"/>
    <property type="match status" value="1"/>
</dbReference>
<dbReference type="PANTHER" id="PTHR30218">
    <property type="entry name" value="POLYPHOSPHATE KINASE"/>
    <property type="match status" value="1"/>
</dbReference>
<dbReference type="NCBIfam" id="NF003921">
    <property type="entry name" value="PRK05443.2-2"/>
    <property type="match status" value="1"/>
</dbReference>
<evidence type="ECO:0000313" key="14">
    <source>
        <dbReference type="Proteomes" id="UP001162734"/>
    </source>
</evidence>
<dbReference type="PIRSF" id="PIRSF015589">
    <property type="entry name" value="PP_kinase"/>
    <property type="match status" value="1"/>
</dbReference>
<feature type="region of interest" description="Disordered" evidence="8">
    <location>
        <begin position="1"/>
        <end position="22"/>
    </location>
</feature>
<feature type="domain" description="Polyphosphate kinase N-terminal" evidence="10">
    <location>
        <begin position="24"/>
        <end position="129"/>
    </location>
</feature>
<evidence type="ECO:0000256" key="3">
    <source>
        <dbReference type="ARBA" id="ARBA00022741"/>
    </source>
</evidence>
<comment type="PTM">
    <text evidence="6 7">An intermediate of this reaction is the autophosphorylated ppk in which a phosphate is covalently linked to a histidine residue through a N-P bond.</text>
</comment>
<dbReference type="InterPro" id="IPR036830">
    <property type="entry name" value="PP_kinase_middle_dom_sf"/>
</dbReference>
<evidence type="ECO:0000256" key="6">
    <source>
        <dbReference type="HAMAP-Rule" id="MF_00347"/>
    </source>
</evidence>
<proteinExistence type="inferred from homology"/>
<feature type="domain" description="Polyphosphate kinase C-terminal" evidence="11">
    <location>
        <begin position="526"/>
        <end position="699"/>
    </location>
</feature>
<keyword evidence="1 6" id="KW-0597">Phosphoprotein</keyword>
<dbReference type="SUPFAM" id="SSF140356">
    <property type="entry name" value="PPK N-terminal domain-like"/>
    <property type="match status" value="1"/>
</dbReference>
<evidence type="ECO:0000259" key="9">
    <source>
        <dbReference type="Pfam" id="PF02503"/>
    </source>
</evidence>
<sequence>MSQAETLPEGSPAAPEPPSPPPLYVNRELSLLRFQHRVFEEARDPQNPLLERVKFLAIVASNLDELFMIRVAGLKQQLAAGFAEPTADGLTPAQQLAEIRREALALGRAMSDCLHNELVPQLAQAGIQLLDYPALTEKEAAQARAYFEEMVFPVLTPLAFDPGRPFPHISNLSLNLAVLVAGPDGEERFARIKVPDTLPRLVPVSRGSAMLKMDGATPHHQGFVWLEQLIAANAERLFPGIKVLEVHPFHVTRSAEIALQEMEAADLRETVQQSVRDRRFGSVVRLEVTPSTPARLRELLADNLEIGPHDIYAVDPPLALSGLSALGGVDRPDLKFPSFVPGTPPRLQGLEDEDLFAAIRRQDVLLHHPFDSFDPVVELLRQAARDPNVVAIKQTLYRVGRNSPVVEALLEASQNKKQVAVLVEVKARFDEESNLGWARALEGEGVHVIYGLLGFKTHSKIALVIRREGGRLVRYVHLSTGNYNAVTAQLYTDLGLFTADERIGEDATELFNYLTGYSRQHDWRRLLVAPVNLRERLTALIQREIGHARAGREARLIFKMNALVDREMIDLLVAASRAGVRVDLLVRGICCLRPGVPGVSERIRVVSIVGRFLEHSRAYWFQNGGQEEVYLGSADLMPRNLDRRVEVLFPVIDPGLVRQVRDGILETYLRDNARARQMRPDASYERLAPAPGEPRVDSQAALIAARTLRTAPPDPATAATRRPLAAAVPLTLPPRT</sequence>
<evidence type="ECO:0000259" key="11">
    <source>
        <dbReference type="Pfam" id="PF13090"/>
    </source>
</evidence>
<keyword evidence="14" id="KW-1185">Reference proteome</keyword>
<dbReference type="InterPro" id="IPR003414">
    <property type="entry name" value="PP_kinase"/>
</dbReference>
<feature type="compositionally biased region" description="Low complexity" evidence="8">
    <location>
        <begin position="711"/>
        <end position="730"/>
    </location>
</feature>
<dbReference type="Pfam" id="PF17941">
    <property type="entry name" value="PP_kinase_C_1"/>
    <property type="match status" value="1"/>
</dbReference>
<dbReference type="Pfam" id="PF13089">
    <property type="entry name" value="PP_kinase_N"/>
    <property type="match status" value="1"/>
</dbReference>
<evidence type="ECO:0000256" key="4">
    <source>
        <dbReference type="ARBA" id="ARBA00022777"/>
    </source>
</evidence>
<keyword evidence="4 6" id="KW-0418">Kinase</keyword>
<dbReference type="EMBL" id="AP025592">
    <property type="protein sequence ID" value="BDG09989.1"/>
    <property type="molecule type" value="Genomic_DNA"/>
</dbReference>
<dbReference type="InterPro" id="IPR036832">
    <property type="entry name" value="PPK_N_dom_sf"/>
</dbReference>
<dbReference type="CDD" id="cd09165">
    <property type="entry name" value="PLDc_PaPPK1_C1_like"/>
    <property type="match status" value="1"/>
</dbReference>
<feature type="binding site" evidence="6">
    <location>
        <position position="587"/>
    </location>
    <ligand>
        <name>ATP</name>
        <dbReference type="ChEBI" id="CHEBI:30616"/>
    </ligand>
</feature>
<dbReference type="NCBIfam" id="NF003917">
    <property type="entry name" value="PRK05443.1-1"/>
    <property type="match status" value="1"/>
</dbReference>
<feature type="binding site" evidence="6">
    <location>
        <position position="615"/>
    </location>
    <ligand>
        <name>ATP</name>
        <dbReference type="ChEBI" id="CHEBI:30616"/>
    </ligand>
</feature>
<keyword evidence="6" id="KW-0460">Magnesium</keyword>
<feature type="domain" description="Polyphosphate kinase C-terminal" evidence="12">
    <location>
        <begin position="355"/>
        <end position="519"/>
    </location>
</feature>
<evidence type="ECO:0000313" key="13">
    <source>
        <dbReference type="EMBL" id="BDG09989.1"/>
    </source>
</evidence>
<dbReference type="SUPFAM" id="SSF56024">
    <property type="entry name" value="Phospholipase D/nuclease"/>
    <property type="match status" value="2"/>
</dbReference>
<dbReference type="Gene3D" id="1.20.58.310">
    <property type="entry name" value="Polyphosphate kinase N-terminal domain"/>
    <property type="match status" value="1"/>
</dbReference>
<feature type="binding site" evidence="6">
    <location>
        <position position="491"/>
    </location>
    <ligand>
        <name>ATP</name>
        <dbReference type="ChEBI" id="CHEBI:30616"/>
    </ligand>
</feature>
<name>A0ABN6NCX6_9BACT</name>
<dbReference type="CDD" id="cd09168">
    <property type="entry name" value="PLDc_PaPPK1_C2_like"/>
    <property type="match status" value="1"/>
</dbReference>
<comment type="catalytic activity">
    <reaction evidence="6 7">
        <text>[phosphate](n) + ATP = [phosphate](n+1) + ADP</text>
        <dbReference type="Rhea" id="RHEA:19573"/>
        <dbReference type="Rhea" id="RHEA-COMP:9859"/>
        <dbReference type="Rhea" id="RHEA-COMP:14280"/>
        <dbReference type="ChEBI" id="CHEBI:16838"/>
        <dbReference type="ChEBI" id="CHEBI:30616"/>
        <dbReference type="ChEBI" id="CHEBI:456216"/>
        <dbReference type="EC" id="2.7.4.1"/>
    </reaction>
</comment>
<evidence type="ECO:0000256" key="2">
    <source>
        <dbReference type="ARBA" id="ARBA00022679"/>
    </source>
</evidence>
<keyword evidence="5 6" id="KW-0067">ATP-binding</keyword>
<dbReference type="Proteomes" id="UP001162734">
    <property type="component" value="Chromosome"/>
</dbReference>
<comment type="cofactor">
    <cofactor evidence="6">
        <name>Mg(2+)</name>
        <dbReference type="ChEBI" id="CHEBI:18420"/>
    </cofactor>
</comment>